<reference evidence="4" key="1">
    <citation type="submission" date="2022-12" db="EMBL/GenBank/DDBJ databases">
        <title>Reference genome sequencing for broad-spectrum identification of bacterial and archaeal isolates by mass spectrometry.</title>
        <authorList>
            <person name="Sekiguchi Y."/>
            <person name="Tourlousse D.M."/>
        </authorList>
    </citation>
    <scope>NUCLEOTIDE SEQUENCE</scope>
    <source>
        <strain evidence="4">TSL-P1</strain>
    </source>
</reference>
<comment type="caution">
    <text evidence="4">The sequence shown here is derived from an EMBL/GenBank/DDBJ whole genome shotgun (WGS) entry which is preliminary data.</text>
</comment>
<evidence type="ECO:0000256" key="2">
    <source>
        <dbReference type="ARBA" id="ARBA00022691"/>
    </source>
</evidence>
<dbReference type="InterPro" id="IPR050210">
    <property type="entry name" value="tRNA_Adenine-N(6)_MTase"/>
</dbReference>
<sequence length="238" mass="26889">MDYTVDSIGSIKICQPKEGYRFSVDALILAHFVNLKRVNKAIDIGAGTGIIGIILAKKYSESHITMIEIQSELAKLAQESAKLNNVNNNITITCMDAKDLISSESFLHEFDVVISNPPFRKPGTGRISNQEKKAVARHELSLTVTDIAKISQKLLKHHGRLYIIHLPERFTEIVRIMSKHYLEIKRVRFVHSKKDSPAKMVLIEAVKGGRVALKVEPPLFIYNDDGTYTDEMKKIYEI</sequence>
<dbReference type="Pfam" id="PF05175">
    <property type="entry name" value="MTS"/>
    <property type="match status" value="1"/>
</dbReference>
<proteinExistence type="predicted"/>
<dbReference type="PANTHER" id="PTHR47739">
    <property type="entry name" value="TRNA1(VAL) (ADENINE(37)-N6)-METHYLTRANSFERASE"/>
    <property type="match status" value="1"/>
</dbReference>
<dbReference type="AlphaFoldDB" id="A0A9W6GDV8"/>
<feature type="domain" description="Methyltransferase small" evidence="3">
    <location>
        <begin position="27"/>
        <end position="124"/>
    </location>
</feature>
<dbReference type="PANTHER" id="PTHR47739:SF1">
    <property type="entry name" value="TRNA1(VAL) (ADENINE(37)-N6)-METHYLTRANSFERASE"/>
    <property type="match status" value="1"/>
</dbReference>
<protein>
    <submittedName>
        <fullName evidence="4">SAM-dependent methyltransferase</fullName>
    </submittedName>
</protein>
<dbReference type="InterPro" id="IPR029063">
    <property type="entry name" value="SAM-dependent_MTases_sf"/>
</dbReference>
<dbReference type="InterPro" id="IPR002052">
    <property type="entry name" value="DNA_methylase_N6_adenine_CS"/>
</dbReference>
<dbReference type="GO" id="GO:0008757">
    <property type="term" value="F:S-adenosylmethionine-dependent methyltransferase activity"/>
    <property type="evidence" value="ECO:0007669"/>
    <property type="project" value="UniProtKB-ARBA"/>
</dbReference>
<keyword evidence="1 4" id="KW-0489">Methyltransferase</keyword>
<keyword evidence="1 4" id="KW-0808">Transferase</keyword>
<evidence type="ECO:0000313" key="5">
    <source>
        <dbReference type="Proteomes" id="UP001144297"/>
    </source>
</evidence>
<dbReference type="GO" id="GO:0032259">
    <property type="term" value="P:methylation"/>
    <property type="evidence" value="ECO:0007669"/>
    <property type="project" value="UniProtKB-KW"/>
</dbReference>
<gene>
    <name evidence="4" type="ORF">TISLANDTSLP1_11620</name>
</gene>
<dbReference type="PROSITE" id="PS00092">
    <property type="entry name" value="N6_MTASE"/>
    <property type="match status" value="1"/>
</dbReference>
<evidence type="ECO:0000256" key="1">
    <source>
        <dbReference type="ARBA" id="ARBA00022603"/>
    </source>
</evidence>
<keyword evidence="5" id="KW-1185">Reference proteome</keyword>
<accession>A0A9W6GDV8</accession>
<name>A0A9W6GDV8_9BACT</name>
<evidence type="ECO:0000259" key="3">
    <source>
        <dbReference type="Pfam" id="PF05175"/>
    </source>
</evidence>
<dbReference type="GO" id="GO:0003676">
    <property type="term" value="F:nucleic acid binding"/>
    <property type="evidence" value="ECO:0007669"/>
    <property type="project" value="InterPro"/>
</dbReference>
<dbReference type="InterPro" id="IPR007848">
    <property type="entry name" value="Small_mtfrase_dom"/>
</dbReference>
<dbReference type="GO" id="GO:0008170">
    <property type="term" value="F:N-methyltransferase activity"/>
    <property type="evidence" value="ECO:0007669"/>
    <property type="project" value="UniProtKB-ARBA"/>
</dbReference>
<evidence type="ECO:0000313" key="4">
    <source>
        <dbReference type="EMBL" id="GLI53469.1"/>
    </source>
</evidence>
<organism evidence="4 5">
    <name type="scientific">Thermodesulfovibrio yellowstonii</name>
    <dbReference type="NCBI Taxonomy" id="28262"/>
    <lineage>
        <taxon>Bacteria</taxon>
        <taxon>Pseudomonadati</taxon>
        <taxon>Nitrospirota</taxon>
        <taxon>Thermodesulfovibrionia</taxon>
        <taxon>Thermodesulfovibrionales</taxon>
        <taxon>Thermodesulfovibrionaceae</taxon>
        <taxon>Thermodesulfovibrio</taxon>
    </lineage>
</organism>
<dbReference type="EMBL" id="BSDX01000001">
    <property type="protein sequence ID" value="GLI53469.1"/>
    <property type="molecule type" value="Genomic_DNA"/>
</dbReference>
<dbReference type="SUPFAM" id="SSF53335">
    <property type="entry name" value="S-adenosyl-L-methionine-dependent methyltransferases"/>
    <property type="match status" value="1"/>
</dbReference>
<dbReference type="Gene3D" id="3.40.50.150">
    <property type="entry name" value="Vaccinia Virus protein VP39"/>
    <property type="match status" value="1"/>
</dbReference>
<dbReference type="Proteomes" id="UP001144297">
    <property type="component" value="Unassembled WGS sequence"/>
</dbReference>
<keyword evidence="2" id="KW-0949">S-adenosyl-L-methionine</keyword>